<comment type="subcellular location">
    <subcellularLocation>
        <location evidence="1">Membrane</location>
        <topology evidence="1">Single-pass membrane protein</topology>
    </subcellularLocation>
</comment>
<evidence type="ECO:0000313" key="8">
    <source>
        <dbReference type="Proteomes" id="UP000257109"/>
    </source>
</evidence>
<dbReference type="EMBL" id="QJKJ01010401">
    <property type="protein sequence ID" value="RDX73811.1"/>
    <property type="molecule type" value="Genomic_DNA"/>
</dbReference>
<dbReference type="AlphaFoldDB" id="A0A371F695"/>
<accession>A0A371F695</accession>
<sequence>MAKLSFHLGFLSKTIISFAIIFLIFDLVILWIVIKPQLPSFQLNSALVSSLSTTTDAELTAAFDVAVNVRNPNPDLHVSYESVEVAVWFGHRTIASASVEPFWQVAGSETPVRARFGVERKPFPRGVVNGIGEQRGRGSVDFGVTLLARVRFWWGPIVRTRARSLTIECYPLHLVFPLNDYINNNNDTGRSIAPYDCYQV</sequence>
<keyword evidence="8" id="KW-1185">Reference proteome</keyword>
<gene>
    <name evidence="7" type="primary">NHL6</name>
    <name evidence="7" type="ORF">CR513_46525</name>
</gene>
<organism evidence="7 8">
    <name type="scientific">Mucuna pruriens</name>
    <name type="common">Velvet bean</name>
    <name type="synonym">Dolichos pruriens</name>
    <dbReference type="NCBI Taxonomy" id="157652"/>
    <lineage>
        <taxon>Eukaryota</taxon>
        <taxon>Viridiplantae</taxon>
        <taxon>Streptophyta</taxon>
        <taxon>Embryophyta</taxon>
        <taxon>Tracheophyta</taxon>
        <taxon>Spermatophyta</taxon>
        <taxon>Magnoliopsida</taxon>
        <taxon>eudicotyledons</taxon>
        <taxon>Gunneridae</taxon>
        <taxon>Pentapetalae</taxon>
        <taxon>rosids</taxon>
        <taxon>fabids</taxon>
        <taxon>Fabales</taxon>
        <taxon>Fabaceae</taxon>
        <taxon>Papilionoideae</taxon>
        <taxon>50 kb inversion clade</taxon>
        <taxon>NPAAA clade</taxon>
        <taxon>indigoferoid/millettioid clade</taxon>
        <taxon>Phaseoleae</taxon>
        <taxon>Mucuna</taxon>
    </lineage>
</organism>
<dbReference type="PANTHER" id="PTHR31234:SF55">
    <property type="entry name" value="LATE EMBRYOGENESIS ABUNDANT (LEA) HYDROXYPROLINE-RICH GLYCOPROTEIN FAMILY"/>
    <property type="match status" value="1"/>
</dbReference>
<evidence type="ECO:0000313" key="7">
    <source>
        <dbReference type="EMBL" id="RDX73811.1"/>
    </source>
</evidence>
<feature type="domain" description="Late embryogenesis abundant protein LEA-2 subgroup" evidence="6">
    <location>
        <begin position="67"/>
        <end position="166"/>
    </location>
</feature>
<dbReference type="GO" id="GO:0005886">
    <property type="term" value="C:plasma membrane"/>
    <property type="evidence" value="ECO:0007669"/>
    <property type="project" value="TreeGrafter"/>
</dbReference>
<evidence type="ECO:0000256" key="5">
    <source>
        <dbReference type="SAM" id="Phobius"/>
    </source>
</evidence>
<feature type="transmembrane region" description="Helical" evidence="5">
    <location>
        <begin position="15"/>
        <end position="34"/>
    </location>
</feature>
<dbReference type="Pfam" id="PF03168">
    <property type="entry name" value="LEA_2"/>
    <property type="match status" value="1"/>
</dbReference>
<reference evidence="7" key="1">
    <citation type="submission" date="2018-05" db="EMBL/GenBank/DDBJ databases">
        <title>Draft genome of Mucuna pruriens seed.</title>
        <authorList>
            <person name="Nnadi N.E."/>
            <person name="Vos R."/>
            <person name="Hasami M.H."/>
            <person name="Devisetty U.K."/>
            <person name="Aguiy J.C."/>
        </authorList>
    </citation>
    <scope>NUCLEOTIDE SEQUENCE [LARGE SCALE GENOMIC DNA]</scope>
    <source>
        <strain evidence="7">JCA_2017</strain>
    </source>
</reference>
<evidence type="ECO:0000256" key="2">
    <source>
        <dbReference type="ARBA" id="ARBA00022692"/>
    </source>
</evidence>
<name>A0A371F695_MUCPR</name>
<comment type="caution">
    <text evidence="7">The sequence shown here is derived from an EMBL/GenBank/DDBJ whole genome shotgun (WGS) entry which is preliminary data.</text>
</comment>
<dbReference type="Proteomes" id="UP000257109">
    <property type="component" value="Unassembled WGS sequence"/>
</dbReference>
<keyword evidence="2 5" id="KW-0812">Transmembrane</keyword>
<dbReference type="OrthoDB" id="695142at2759"/>
<keyword evidence="4 5" id="KW-0472">Membrane</keyword>
<dbReference type="PANTHER" id="PTHR31234">
    <property type="entry name" value="LATE EMBRYOGENESIS ABUNDANT (LEA) HYDROXYPROLINE-RICH GLYCOPROTEIN FAMILY"/>
    <property type="match status" value="1"/>
</dbReference>
<evidence type="ECO:0000256" key="3">
    <source>
        <dbReference type="ARBA" id="ARBA00022989"/>
    </source>
</evidence>
<keyword evidence="3 5" id="KW-1133">Transmembrane helix</keyword>
<evidence type="ECO:0000259" key="6">
    <source>
        <dbReference type="Pfam" id="PF03168"/>
    </source>
</evidence>
<dbReference type="InterPro" id="IPR044839">
    <property type="entry name" value="NDR1-like"/>
</dbReference>
<dbReference type="STRING" id="157652.A0A371F695"/>
<protein>
    <submittedName>
        <fullName evidence="7">NDR1/HIN1-like protein 6</fullName>
    </submittedName>
</protein>
<dbReference type="InterPro" id="IPR004864">
    <property type="entry name" value="LEA_2"/>
</dbReference>
<proteinExistence type="predicted"/>
<evidence type="ECO:0000256" key="1">
    <source>
        <dbReference type="ARBA" id="ARBA00004167"/>
    </source>
</evidence>
<feature type="non-terminal residue" evidence="7">
    <location>
        <position position="1"/>
    </location>
</feature>
<evidence type="ECO:0000256" key="4">
    <source>
        <dbReference type="ARBA" id="ARBA00023136"/>
    </source>
</evidence>
<dbReference type="GO" id="GO:0098542">
    <property type="term" value="P:defense response to other organism"/>
    <property type="evidence" value="ECO:0007669"/>
    <property type="project" value="InterPro"/>
</dbReference>